<gene>
    <name evidence="1" type="ORF">C5F51_31645</name>
</gene>
<proteinExistence type="predicted"/>
<name>A0A2S5ZWY9_9NOCA</name>
<comment type="caution">
    <text evidence="1">The sequence shown here is derived from an EMBL/GenBank/DDBJ whole genome shotgun (WGS) entry which is preliminary data.</text>
</comment>
<dbReference type="AlphaFoldDB" id="A0A2S5ZWY9"/>
<evidence type="ECO:0000313" key="2">
    <source>
        <dbReference type="Proteomes" id="UP000238356"/>
    </source>
</evidence>
<accession>A0A2S5ZWY9</accession>
<dbReference type="EMBL" id="PSZD01000031">
    <property type="protein sequence ID" value="PPJ22228.1"/>
    <property type="molecule type" value="Genomic_DNA"/>
</dbReference>
<protein>
    <submittedName>
        <fullName evidence="1">Uncharacterized protein</fullName>
    </submittedName>
</protein>
<dbReference type="Proteomes" id="UP000238356">
    <property type="component" value="Unassembled WGS sequence"/>
</dbReference>
<dbReference type="RefSeq" id="WP_063015595.1">
    <property type="nucleotide sequence ID" value="NZ_JADLQW010000001.1"/>
</dbReference>
<evidence type="ECO:0000313" key="1">
    <source>
        <dbReference type="EMBL" id="PPJ22228.1"/>
    </source>
</evidence>
<reference evidence="1 2" key="1">
    <citation type="submission" date="2018-02" db="EMBL/GenBank/DDBJ databases">
        <title>8 Nocardia nova and 1 Nocardia cyriacigeorgica strain used for evolution to TMP-SMX.</title>
        <authorList>
            <person name="Mehta H."/>
            <person name="Weng J."/>
            <person name="Shamoo Y."/>
        </authorList>
    </citation>
    <scope>NUCLEOTIDE SEQUENCE [LARGE SCALE GENOMIC DNA]</scope>
    <source>
        <strain evidence="1 2">BAA2227</strain>
    </source>
</reference>
<sequence>MSESTVPIVDKCVEAAERRRRIATIGDVCAPALRTASTTRALSPCADPAASGAVFRQVRGPMRILGLDGTGVDGLARLDVVTAR</sequence>
<dbReference type="GeneID" id="66719109"/>
<organism evidence="1 2">
    <name type="scientific">Nocardia nova</name>
    <dbReference type="NCBI Taxonomy" id="37330"/>
    <lineage>
        <taxon>Bacteria</taxon>
        <taxon>Bacillati</taxon>
        <taxon>Actinomycetota</taxon>
        <taxon>Actinomycetes</taxon>
        <taxon>Mycobacteriales</taxon>
        <taxon>Nocardiaceae</taxon>
        <taxon>Nocardia</taxon>
    </lineage>
</organism>
<keyword evidence="2" id="KW-1185">Reference proteome</keyword>